<evidence type="ECO:0000259" key="13">
    <source>
        <dbReference type="Pfam" id="PF09334"/>
    </source>
</evidence>
<keyword evidence="16" id="KW-1185">Reference proteome</keyword>
<dbReference type="PROSITE" id="PS00178">
    <property type="entry name" value="AA_TRNA_LIGASE_I"/>
    <property type="match status" value="1"/>
</dbReference>
<feature type="compositionally biased region" description="Low complexity" evidence="12">
    <location>
        <begin position="136"/>
        <end position="147"/>
    </location>
</feature>
<comment type="catalytic activity">
    <reaction evidence="10 11">
        <text>tRNA(Met) + L-methionine + ATP = L-methionyl-tRNA(Met) + AMP + diphosphate</text>
        <dbReference type="Rhea" id="RHEA:13481"/>
        <dbReference type="Rhea" id="RHEA-COMP:9667"/>
        <dbReference type="Rhea" id="RHEA-COMP:9698"/>
        <dbReference type="ChEBI" id="CHEBI:30616"/>
        <dbReference type="ChEBI" id="CHEBI:33019"/>
        <dbReference type="ChEBI" id="CHEBI:57844"/>
        <dbReference type="ChEBI" id="CHEBI:78442"/>
        <dbReference type="ChEBI" id="CHEBI:78530"/>
        <dbReference type="ChEBI" id="CHEBI:456215"/>
        <dbReference type="EC" id="6.1.1.10"/>
    </reaction>
</comment>
<sequence length="674" mass="73450">MATRAKKTVKRKSGKKAAKKAVKTAAKKATKARARKASKNVKKAAKSKKAAARKGVKKNAAKTSKKAGKKAAKKQVAAKKAVKKAAKAAATTPAKKPTKKKVSEKPRVIPPAVIAAPAPVVAPPKAAKPKAPRAPKPAATSQPAAPAAAAPKAAAPVAAPARDNVFYITTAIAYPNGSPHIGHAYEAIATDVLARFARLDGKDVFFLTGTDEHGQKMVQTAAGENMSVSALAARNAGRFKEMDERLNVSFDRFIRTTEEQHHRSSQEIWRRMEANGDIYADTYAGWYSVRDEAYYAEDETRLNDDGVRLGPQGSPVEWVEEKSYFFRLSAYQDKLLKLYADHPDFIGPDSRKNEVVSFVKGGLRDLSISRTTFDWGVKVPGDEEHVMYVWVDALTNYITGVGFPDESDKNWRYWPADVHIIGKDIIRFHAVYWPAFLLSAGIPLPKRVYAHGFLFNRGEKMSKSVGNVVDPFNLADQYGVDQMRYFFLREVPFGQDGNYNHEAIVARINADLANDLGNLAQRSLSMIAKQLGGVLPEPAEFSDNDKAILAMADGMVAASREAMATQQIHQWLNAVWAVVAEANRYFAGEAPWALAKTDPARQKTVLYVTAEVVRQIAILAQPAMPAASSKLLDSLGIPEGERSFAMLGGAKRIAPGSTLPAPMPAFPRYIEPAA</sequence>
<dbReference type="CDD" id="cd00814">
    <property type="entry name" value="MetRS_core"/>
    <property type="match status" value="1"/>
</dbReference>
<keyword evidence="9 11" id="KW-0030">Aminoacyl-tRNA synthetase</keyword>
<dbReference type="Gene3D" id="2.170.220.10">
    <property type="match status" value="1"/>
</dbReference>
<dbReference type="RefSeq" id="WP_135170650.1">
    <property type="nucleotide sequence ID" value="NZ_SPQU01000013.1"/>
</dbReference>
<evidence type="ECO:0000256" key="5">
    <source>
        <dbReference type="ARBA" id="ARBA00022598"/>
    </source>
</evidence>
<dbReference type="Gene3D" id="3.40.50.620">
    <property type="entry name" value="HUPs"/>
    <property type="match status" value="1"/>
</dbReference>
<dbReference type="OrthoDB" id="9810191at2"/>
<dbReference type="GO" id="GO:0005524">
    <property type="term" value="F:ATP binding"/>
    <property type="evidence" value="ECO:0007669"/>
    <property type="project" value="UniProtKB-UniRule"/>
</dbReference>
<dbReference type="SUPFAM" id="SSF52374">
    <property type="entry name" value="Nucleotidylyl transferase"/>
    <property type="match status" value="1"/>
</dbReference>
<dbReference type="AlphaFoldDB" id="A0A4Y9KYS1"/>
<evidence type="ECO:0000256" key="4">
    <source>
        <dbReference type="ARBA" id="ARBA00022490"/>
    </source>
</evidence>
<keyword evidence="6 11" id="KW-0547">Nucleotide-binding</keyword>
<dbReference type="FunFam" id="2.170.220.10:FF:000001">
    <property type="entry name" value="methionine--tRNA ligase, mitochondrial"/>
    <property type="match status" value="1"/>
</dbReference>
<dbReference type="FunFam" id="1.10.730.10:FF:000035">
    <property type="entry name" value="Methionine--tRNA ligase"/>
    <property type="match status" value="1"/>
</dbReference>
<dbReference type="NCBIfam" id="TIGR00398">
    <property type="entry name" value="metG"/>
    <property type="match status" value="1"/>
</dbReference>
<keyword evidence="8 11" id="KW-0648">Protein biosynthesis</keyword>
<gene>
    <name evidence="11" type="primary">metG</name>
    <name evidence="15" type="ORF">E4K66_25560</name>
</gene>
<dbReference type="GO" id="GO:0004825">
    <property type="term" value="F:methionine-tRNA ligase activity"/>
    <property type="evidence" value="ECO:0007669"/>
    <property type="project" value="UniProtKB-UniRule"/>
</dbReference>
<dbReference type="InterPro" id="IPR014758">
    <property type="entry name" value="Met-tRNA_synth"/>
</dbReference>
<evidence type="ECO:0000256" key="9">
    <source>
        <dbReference type="ARBA" id="ARBA00023146"/>
    </source>
</evidence>
<accession>A0A4Y9KYS1</accession>
<evidence type="ECO:0000256" key="6">
    <source>
        <dbReference type="ARBA" id="ARBA00022741"/>
    </source>
</evidence>
<keyword evidence="4 11" id="KW-0963">Cytoplasm</keyword>
<keyword evidence="7 11" id="KW-0067">ATP-binding</keyword>
<dbReference type="InterPro" id="IPR033911">
    <property type="entry name" value="MetRS_core"/>
</dbReference>
<feature type="short sequence motif" description="'KMSKS' region" evidence="11">
    <location>
        <begin position="460"/>
        <end position="464"/>
    </location>
</feature>
<feature type="domain" description="Methionyl/Leucyl tRNA synthetase" evidence="13">
    <location>
        <begin position="316"/>
        <end position="523"/>
    </location>
</feature>
<reference evidence="15 16" key="1">
    <citation type="submission" date="2019-03" db="EMBL/GenBank/DDBJ databases">
        <title>Bradyrhizobium strains diversity isolated from Chamaecrista fasciculata.</title>
        <authorList>
            <person name="Urquiaga M.C.O."/>
            <person name="Hungria M."/>
            <person name="Delamuta J.R.M."/>
        </authorList>
    </citation>
    <scope>NUCLEOTIDE SEQUENCE [LARGE SCALE GENOMIC DNA]</scope>
    <source>
        <strain evidence="15 16">CNPSo 3424</strain>
    </source>
</reference>
<evidence type="ECO:0000256" key="2">
    <source>
        <dbReference type="ARBA" id="ARBA00004496"/>
    </source>
</evidence>
<dbReference type="HAMAP" id="MF_01228">
    <property type="entry name" value="Met_tRNA_synth_type2"/>
    <property type="match status" value="1"/>
</dbReference>
<keyword evidence="5 11" id="KW-0436">Ligase</keyword>
<feature type="region of interest" description="Disordered" evidence="12">
    <location>
        <begin position="123"/>
        <end position="147"/>
    </location>
</feature>
<proteinExistence type="inferred from homology"/>
<comment type="similarity">
    <text evidence="3 11">Belongs to the class-I aminoacyl-tRNA synthetase family. MetG type 2B subfamily.</text>
</comment>
<feature type="short sequence motif" description="'HIGH' region" evidence="11">
    <location>
        <begin position="173"/>
        <end position="183"/>
    </location>
</feature>
<dbReference type="Gene3D" id="1.10.730.10">
    <property type="entry name" value="Isoleucyl-tRNA Synthetase, Domain 1"/>
    <property type="match status" value="1"/>
</dbReference>
<dbReference type="Proteomes" id="UP000298225">
    <property type="component" value="Unassembled WGS sequence"/>
</dbReference>
<dbReference type="PRINTS" id="PR01041">
    <property type="entry name" value="TRNASYNTHMET"/>
</dbReference>
<feature type="domain" description="Methionyl/Leucyl tRNA synthetase" evidence="13">
    <location>
        <begin position="167"/>
        <end position="299"/>
    </location>
</feature>
<dbReference type="Pfam" id="PF09334">
    <property type="entry name" value="tRNA-synt_1g"/>
    <property type="match status" value="2"/>
</dbReference>
<dbReference type="InterPro" id="IPR023457">
    <property type="entry name" value="Met-tRNA_synth_2"/>
</dbReference>
<evidence type="ECO:0000256" key="7">
    <source>
        <dbReference type="ARBA" id="ARBA00022840"/>
    </source>
</evidence>
<feature type="domain" description="Methionyl-tRNA synthetase anticodon-binding" evidence="14">
    <location>
        <begin position="536"/>
        <end position="663"/>
    </location>
</feature>
<evidence type="ECO:0000256" key="10">
    <source>
        <dbReference type="ARBA" id="ARBA00047364"/>
    </source>
</evidence>
<comment type="subcellular location">
    <subcellularLocation>
        <location evidence="2 11">Cytoplasm</location>
    </subcellularLocation>
</comment>
<protein>
    <recommendedName>
        <fullName evidence="11">Methionine--tRNA ligase</fullName>
        <ecNumber evidence="11">6.1.1.10</ecNumber>
    </recommendedName>
    <alternativeName>
        <fullName evidence="11">Methionyl-tRNA synthetase</fullName>
        <shortName evidence="11">MetRS</shortName>
    </alternativeName>
</protein>
<evidence type="ECO:0000256" key="3">
    <source>
        <dbReference type="ARBA" id="ARBA00005328"/>
    </source>
</evidence>
<feature type="region of interest" description="Disordered" evidence="12">
    <location>
        <begin position="1"/>
        <end position="105"/>
    </location>
</feature>
<dbReference type="InterPro" id="IPR009080">
    <property type="entry name" value="tRNAsynth_Ia_anticodon-bd"/>
</dbReference>
<dbReference type="InterPro" id="IPR001412">
    <property type="entry name" value="aa-tRNA-synth_I_CS"/>
</dbReference>
<dbReference type="Pfam" id="PF19303">
    <property type="entry name" value="Anticodon_3"/>
    <property type="match status" value="1"/>
</dbReference>
<comment type="function">
    <text evidence="1 11">Is required not only for elongation of protein synthesis but also for the initiation of all mRNA translation through initiator tRNA(fMet) aminoacylation.</text>
</comment>
<evidence type="ECO:0000256" key="1">
    <source>
        <dbReference type="ARBA" id="ARBA00003314"/>
    </source>
</evidence>
<evidence type="ECO:0000313" key="15">
    <source>
        <dbReference type="EMBL" id="TFV35686.1"/>
    </source>
</evidence>
<comment type="caution">
    <text evidence="11">Lacks conserved residue(s) required for the propagation of feature annotation.</text>
</comment>
<name>A0A4Y9KYS1_9BRAD</name>
<dbReference type="InterPro" id="IPR015413">
    <property type="entry name" value="Methionyl/Leucyl_tRNA_Synth"/>
</dbReference>
<comment type="caution">
    <text evidence="15">The sequence shown here is derived from an EMBL/GenBank/DDBJ whole genome shotgun (WGS) entry which is preliminary data.</text>
</comment>
<evidence type="ECO:0000256" key="11">
    <source>
        <dbReference type="HAMAP-Rule" id="MF_01228"/>
    </source>
</evidence>
<comment type="subunit">
    <text evidence="11">Monomer.</text>
</comment>
<dbReference type="GO" id="GO:0006431">
    <property type="term" value="P:methionyl-tRNA aminoacylation"/>
    <property type="evidence" value="ECO:0007669"/>
    <property type="project" value="UniProtKB-UniRule"/>
</dbReference>
<feature type="compositionally biased region" description="Basic residues" evidence="12">
    <location>
        <begin position="1"/>
        <end position="86"/>
    </location>
</feature>
<evidence type="ECO:0000256" key="12">
    <source>
        <dbReference type="SAM" id="MobiDB-lite"/>
    </source>
</evidence>
<dbReference type="SUPFAM" id="SSF47323">
    <property type="entry name" value="Anticodon-binding domain of a subclass of class I aminoacyl-tRNA synthetases"/>
    <property type="match status" value="1"/>
</dbReference>
<dbReference type="CDD" id="cd07957">
    <property type="entry name" value="Anticodon_Ia_Met"/>
    <property type="match status" value="1"/>
</dbReference>
<evidence type="ECO:0000256" key="8">
    <source>
        <dbReference type="ARBA" id="ARBA00022917"/>
    </source>
</evidence>
<evidence type="ECO:0000313" key="16">
    <source>
        <dbReference type="Proteomes" id="UP000298225"/>
    </source>
</evidence>
<dbReference type="InterPro" id="IPR014729">
    <property type="entry name" value="Rossmann-like_a/b/a_fold"/>
</dbReference>
<organism evidence="15 16">
    <name type="scientific">Bradyrhizobium frederickii</name>
    <dbReference type="NCBI Taxonomy" id="2560054"/>
    <lineage>
        <taxon>Bacteria</taxon>
        <taxon>Pseudomonadati</taxon>
        <taxon>Pseudomonadota</taxon>
        <taxon>Alphaproteobacteria</taxon>
        <taxon>Hyphomicrobiales</taxon>
        <taxon>Nitrobacteraceae</taxon>
        <taxon>Bradyrhizobium</taxon>
    </lineage>
</organism>
<evidence type="ECO:0000259" key="14">
    <source>
        <dbReference type="Pfam" id="PF19303"/>
    </source>
</evidence>
<dbReference type="InterPro" id="IPR041872">
    <property type="entry name" value="Anticodon_Met"/>
</dbReference>
<dbReference type="PANTHER" id="PTHR43326:SF1">
    <property type="entry name" value="METHIONINE--TRNA LIGASE, MITOCHONDRIAL"/>
    <property type="match status" value="1"/>
</dbReference>
<dbReference type="NCBIfam" id="NF008900">
    <property type="entry name" value="PRK12267.1"/>
    <property type="match status" value="1"/>
</dbReference>
<dbReference type="EC" id="6.1.1.10" evidence="11"/>
<dbReference type="EMBL" id="SPQU01000013">
    <property type="protein sequence ID" value="TFV35686.1"/>
    <property type="molecule type" value="Genomic_DNA"/>
</dbReference>
<dbReference type="PANTHER" id="PTHR43326">
    <property type="entry name" value="METHIONYL-TRNA SYNTHETASE"/>
    <property type="match status" value="1"/>
</dbReference>
<dbReference type="GO" id="GO:0005737">
    <property type="term" value="C:cytoplasm"/>
    <property type="evidence" value="ECO:0007669"/>
    <property type="project" value="UniProtKB-SubCell"/>
</dbReference>